<name>A0ACC2NRP0_9HYME</name>
<protein>
    <submittedName>
        <fullName evidence="1">Uncharacterized protein</fullName>
    </submittedName>
</protein>
<evidence type="ECO:0000313" key="1">
    <source>
        <dbReference type="EMBL" id="KAJ8673880.1"/>
    </source>
</evidence>
<comment type="caution">
    <text evidence="1">The sequence shown here is derived from an EMBL/GenBank/DDBJ whole genome shotgun (WGS) entry which is preliminary data.</text>
</comment>
<dbReference type="EMBL" id="CM056743">
    <property type="protein sequence ID" value="KAJ8673880.1"/>
    <property type="molecule type" value="Genomic_DNA"/>
</dbReference>
<reference evidence="1" key="1">
    <citation type="submission" date="2023-04" db="EMBL/GenBank/DDBJ databases">
        <title>A chromosome-level genome assembly of the parasitoid wasp Eretmocerus hayati.</title>
        <authorList>
            <person name="Zhong Y."/>
            <person name="Liu S."/>
            <person name="Liu Y."/>
        </authorList>
    </citation>
    <scope>NUCLEOTIDE SEQUENCE</scope>
    <source>
        <strain evidence="1">ZJU_SS_LIU_2023</strain>
    </source>
</reference>
<feature type="non-terminal residue" evidence="1">
    <location>
        <position position="1"/>
    </location>
</feature>
<proteinExistence type="predicted"/>
<feature type="non-terminal residue" evidence="1">
    <location>
        <position position="368"/>
    </location>
</feature>
<organism evidence="1 2">
    <name type="scientific">Eretmocerus hayati</name>
    <dbReference type="NCBI Taxonomy" id="131215"/>
    <lineage>
        <taxon>Eukaryota</taxon>
        <taxon>Metazoa</taxon>
        <taxon>Ecdysozoa</taxon>
        <taxon>Arthropoda</taxon>
        <taxon>Hexapoda</taxon>
        <taxon>Insecta</taxon>
        <taxon>Pterygota</taxon>
        <taxon>Neoptera</taxon>
        <taxon>Endopterygota</taxon>
        <taxon>Hymenoptera</taxon>
        <taxon>Apocrita</taxon>
        <taxon>Proctotrupomorpha</taxon>
        <taxon>Chalcidoidea</taxon>
        <taxon>Aphelinidae</taxon>
        <taxon>Aphelininae</taxon>
        <taxon>Eretmocerus</taxon>
    </lineage>
</organism>
<evidence type="ECO:0000313" key="2">
    <source>
        <dbReference type="Proteomes" id="UP001239111"/>
    </source>
</evidence>
<dbReference type="Proteomes" id="UP001239111">
    <property type="component" value="Chromosome 3"/>
</dbReference>
<sequence length="368" mass="42637">EYRKFCRSVSSELQDVADILRYIQWIYIKIYETVQAAYTLYRRFGFHDAQRRNVILAALSEYNLKTIKDEYDGIVDISIQSGSQISLAVRTRDIRDIKDEGIEIKLLKKVFVQECHDYQAAHPPPDGASICTTITTAPALCAHFIPGARCPVYLTCRKMRCQYLKKNQTVCKEENDGVRRYKFYAPRDEWNPWLHGRLCDEAYTVGPRHEFPLNSPETWVTPCDCVCQNDTSYYYSTKPVMANWTENMVITGAKLQLINDKLLVISIQQSKLLANGVIDARTTSDWLLPDISDINYRQEISLDEMNAIDLARYQLPMHEVMIGLSLFRGYKDTTESNHSIQLRIFSHGYDYWKGKLIGDQNVYYTPNL</sequence>
<gene>
    <name evidence="1" type="ORF">QAD02_005142</name>
</gene>
<keyword evidence="2" id="KW-1185">Reference proteome</keyword>
<accession>A0ACC2NRP0</accession>